<feature type="transmembrane region" description="Helical" evidence="6">
    <location>
        <begin position="120"/>
        <end position="139"/>
    </location>
</feature>
<evidence type="ECO:0000256" key="2">
    <source>
        <dbReference type="ARBA" id="ARBA00022475"/>
    </source>
</evidence>
<dbReference type="InterPro" id="IPR018076">
    <property type="entry name" value="T2SS_GspF_dom"/>
</dbReference>
<accession>A0A3N0BKZ3</accession>
<dbReference type="EMBL" id="QICD01000001">
    <property type="protein sequence ID" value="RNL49007.1"/>
    <property type="molecule type" value="Genomic_DNA"/>
</dbReference>
<keyword evidence="2" id="KW-1003">Cell membrane</keyword>
<comment type="subcellular location">
    <subcellularLocation>
        <location evidence="1">Cell membrane</location>
        <topology evidence="1">Multi-pass membrane protein</topology>
    </subcellularLocation>
</comment>
<keyword evidence="5 6" id="KW-0472">Membrane</keyword>
<feature type="transmembrane region" description="Helical" evidence="6">
    <location>
        <begin position="145"/>
        <end position="166"/>
    </location>
</feature>
<comment type="caution">
    <text evidence="8">The sequence shown here is derived from an EMBL/GenBank/DDBJ whole genome shotgun (WGS) entry which is preliminary data.</text>
</comment>
<dbReference type="PANTHER" id="PTHR35007:SF2">
    <property type="entry name" value="PILUS ASSEMBLE PROTEIN"/>
    <property type="match status" value="1"/>
</dbReference>
<name>A0A3N0BKZ3_9ACTN</name>
<evidence type="ECO:0000256" key="5">
    <source>
        <dbReference type="ARBA" id="ARBA00023136"/>
    </source>
</evidence>
<evidence type="ECO:0000313" key="8">
    <source>
        <dbReference type="EMBL" id="RNL49007.1"/>
    </source>
</evidence>
<dbReference type="Pfam" id="PF00482">
    <property type="entry name" value="T2SSF"/>
    <property type="match status" value="1"/>
</dbReference>
<evidence type="ECO:0000256" key="3">
    <source>
        <dbReference type="ARBA" id="ARBA00022692"/>
    </source>
</evidence>
<evidence type="ECO:0000256" key="1">
    <source>
        <dbReference type="ARBA" id="ARBA00004651"/>
    </source>
</evidence>
<dbReference type="Proteomes" id="UP000278632">
    <property type="component" value="Unassembled WGS sequence"/>
</dbReference>
<proteinExistence type="predicted"/>
<dbReference type="OrthoDB" id="3174442at2"/>
<dbReference type="GO" id="GO:0005886">
    <property type="term" value="C:plasma membrane"/>
    <property type="evidence" value="ECO:0007669"/>
    <property type="project" value="UniProtKB-SubCell"/>
</dbReference>
<evidence type="ECO:0000313" key="9">
    <source>
        <dbReference type="Proteomes" id="UP000278632"/>
    </source>
</evidence>
<feature type="transmembrane region" description="Helical" evidence="6">
    <location>
        <begin position="21"/>
        <end position="42"/>
    </location>
</feature>
<evidence type="ECO:0000259" key="7">
    <source>
        <dbReference type="Pfam" id="PF00482"/>
    </source>
</evidence>
<organism evidence="8 9">
    <name type="scientific">Paraeggerthella hongkongensis</name>
    <dbReference type="NCBI Taxonomy" id="230658"/>
    <lineage>
        <taxon>Bacteria</taxon>
        <taxon>Bacillati</taxon>
        <taxon>Actinomycetota</taxon>
        <taxon>Coriobacteriia</taxon>
        <taxon>Eggerthellales</taxon>
        <taxon>Eggerthellaceae</taxon>
        <taxon>Paraeggerthella</taxon>
    </lineage>
</organism>
<keyword evidence="4 6" id="KW-1133">Transmembrane helix</keyword>
<evidence type="ECO:0000256" key="4">
    <source>
        <dbReference type="ARBA" id="ARBA00022989"/>
    </source>
</evidence>
<protein>
    <submittedName>
        <fullName evidence="8">Type II secretion system protein</fullName>
    </submittedName>
</protein>
<keyword evidence="9" id="KW-1185">Reference proteome</keyword>
<sequence length="327" mass="34923">MGSRASFGVHIHLKEAVVLDAVVIGSLLMLGALLGLASYEILVRSCAPQSRAFAVPVQRGRAAEPARGERAWSRCAREVLSALSCGLDRFAPVARTDLDARRDRLARAGIRLEPETWRSLRVVCAVAAGLLAMLAAAFAPGAHAAVRMLAFCIGVAVGWMFPALVVSCKDKRRRRDIEAALPEAMELLSVALAAGSPVEQCFREVAESLIGPISEELFIVDQEVNFLGHSREAALENLAARCRSQDVSAFAAHVTQAITQGSSIAEGLASQAAVARETAQADVLERIRTMPTKLDIVLSMCFLPPTVALVVVPTVVSLLEFLNDTMA</sequence>
<dbReference type="PANTHER" id="PTHR35007">
    <property type="entry name" value="INTEGRAL MEMBRANE PROTEIN-RELATED"/>
    <property type="match status" value="1"/>
</dbReference>
<gene>
    <name evidence="8" type="ORF">DMP08_00675</name>
</gene>
<keyword evidence="3 6" id="KW-0812">Transmembrane</keyword>
<evidence type="ECO:0000256" key="6">
    <source>
        <dbReference type="SAM" id="Phobius"/>
    </source>
</evidence>
<reference evidence="9" key="1">
    <citation type="submission" date="2018-05" db="EMBL/GenBank/DDBJ databases">
        <title>Genome Sequencing of selected type strains of the family Eggerthellaceae.</title>
        <authorList>
            <person name="Danylec N."/>
            <person name="Stoll D.A."/>
            <person name="Doetsch A."/>
            <person name="Huch M."/>
        </authorList>
    </citation>
    <scope>NUCLEOTIDE SEQUENCE [LARGE SCALE GENOMIC DNA]</scope>
    <source>
        <strain evidence="9">DSM 16106</strain>
    </source>
</reference>
<feature type="domain" description="Type II secretion system protein GspF" evidence="7">
    <location>
        <begin position="185"/>
        <end position="311"/>
    </location>
</feature>
<dbReference type="AlphaFoldDB" id="A0A3N0BKZ3"/>
<feature type="transmembrane region" description="Helical" evidence="6">
    <location>
        <begin position="296"/>
        <end position="319"/>
    </location>
</feature>